<dbReference type="EMBL" id="CH991543">
    <property type="protein sequence ID" value="EDQ92691.1"/>
    <property type="molecule type" value="Genomic_DNA"/>
</dbReference>
<dbReference type="InParanoid" id="A9UR05"/>
<dbReference type="AlphaFoldDB" id="A9UR05"/>
<keyword evidence="4" id="KW-1185">Reference proteome</keyword>
<dbReference type="GO" id="GO:0016616">
    <property type="term" value="F:oxidoreductase activity, acting on the CH-OH group of donors, NAD or NADP as acceptor"/>
    <property type="evidence" value="ECO:0007669"/>
    <property type="project" value="InterPro"/>
</dbReference>
<dbReference type="KEGG" id="mbr:MONBRDRAFT_13872"/>
<dbReference type="eggNOG" id="KOG1430">
    <property type="taxonomic scope" value="Eukaryota"/>
</dbReference>
<dbReference type="PANTHER" id="PTHR10366">
    <property type="entry name" value="NAD DEPENDENT EPIMERASE/DEHYDRATASE"/>
    <property type="match status" value="1"/>
</dbReference>
<dbReference type="Pfam" id="PF01073">
    <property type="entry name" value="3Beta_HSD"/>
    <property type="match status" value="1"/>
</dbReference>
<keyword evidence="1" id="KW-0560">Oxidoreductase</keyword>
<dbReference type="InterPro" id="IPR050425">
    <property type="entry name" value="NAD(P)_dehydrat-like"/>
</dbReference>
<feature type="domain" description="3-beta hydroxysteroid dehydrogenase/isomerase" evidence="2">
    <location>
        <begin position="1"/>
        <end position="134"/>
    </location>
</feature>
<dbReference type="Proteomes" id="UP000001357">
    <property type="component" value="Unassembled WGS sequence"/>
</dbReference>
<evidence type="ECO:0000256" key="1">
    <source>
        <dbReference type="ARBA" id="ARBA00023002"/>
    </source>
</evidence>
<dbReference type="RefSeq" id="XP_001742453.1">
    <property type="nucleotide sequence ID" value="XM_001742401.1"/>
</dbReference>
<accession>A9UR05</accession>
<reference evidence="3 4" key="1">
    <citation type="journal article" date="2008" name="Nature">
        <title>The genome of the choanoflagellate Monosiga brevicollis and the origin of metazoans.</title>
        <authorList>
            <consortium name="JGI Sequencing"/>
            <person name="King N."/>
            <person name="Westbrook M.J."/>
            <person name="Young S.L."/>
            <person name="Kuo A."/>
            <person name="Abedin M."/>
            <person name="Chapman J."/>
            <person name="Fairclough S."/>
            <person name="Hellsten U."/>
            <person name="Isogai Y."/>
            <person name="Letunic I."/>
            <person name="Marr M."/>
            <person name="Pincus D."/>
            <person name="Putnam N."/>
            <person name="Rokas A."/>
            <person name="Wright K.J."/>
            <person name="Zuzow R."/>
            <person name="Dirks W."/>
            <person name="Good M."/>
            <person name="Goodstein D."/>
            <person name="Lemons D."/>
            <person name="Li W."/>
            <person name="Lyons J.B."/>
            <person name="Morris A."/>
            <person name="Nichols S."/>
            <person name="Richter D.J."/>
            <person name="Salamov A."/>
            <person name="Bork P."/>
            <person name="Lim W.A."/>
            <person name="Manning G."/>
            <person name="Miller W.T."/>
            <person name="McGinnis W."/>
            <person name="Shapiro H."/>
            <person name="Tjian R."/>
            <person name="Grigoriev I.V."/>
            <person name="Rokhsar D."/>
        </authorList>
    </citation>
    <scope>NUCLEOTIDE SEQUENCE [LARGE SCALE GENOMIC DNA]</scope>
    <source>
        <strain evidence="4">MX1 / ATCC 50154</strain>
    </source>
</reference>
<dbReference type="GO" id="GO:0006694">
    <property type="term" value="P:steroid biosynthetic process"/>
    <property type="evidence" value="ECO:0007669"/>
    <property type="project" value="InterPro"/>
</dbReference>
<dbReference type="STRING" id="81824.A9UR05"/>
<evidence type="ECO:0000313" key="3">
    <source>
        <dbReference type="EMBL" id="EDQ92691.1"/>
    </source>
</evidence>
<sequence>VNVNGTASVIHACQRAGVSHLIYTSSMDVVFSGTPVCEGTEELATQPHSRYNGYVRTKARAEQLVLQANEANLTTCSLRPAHIYGPEDEMIVTIVRERVNDRLPAVFSAGRQAYVYVENCVSAHVDCVERLLAGHTDQSAFFLICVAQMFKRSDACSFGSQSCV</sequence>
<dbReference type="PANTHER" id="PTHR10366:SF853">
    <property type="entry name" value="GH25466P"/>
    <property type="match status" value="1"/>
</dbReference>
<evidence type="ECO:0000259" key="2">
    <source>
        <dbReference type="Pfam" id="PF01073"/>
    </source>
</evidence>
<proteinExistence type="predicted"/>
<gene>
    <name evidence="3" type="ORF">MONBRDRAFT_13872</name>
</gene>
<dbReference type="InterPro" id="IPR002225">
    <property type="entry name" value="3Beta_OHSteriod_DH/Estase"/>
</dbReference>
<evidence type="ECO:0000313" key="4">
    <source>
        <dbReference type="Proteomes" id="UP000001357"/>
    </source>
</evidence>
<dbReference type="GeneID" id="5887811"/>
<organism evidence="3 4">
    <name type="scientific">Monosiga brevicollis</name>
    <name type="common">Choanoflagellate</name>
    <dbReference type="NCBI Taxonomy" id="81824"/>
    <lineage>
        <taxon>Eukaryota</taxon>
        <taxon>Choanoflagellata</taxon>
        <taxon>Craspedida</taxon>
        <taxon>Salpingoecidae</taxon>
        <taxon>Monosiga</taxon>
    </lineage>
</organism>
<feature type="non-terminal residue" evidence="3">
    <location>
        <position position="1"/>
    </location>
</feature>
<protein>
    <recommendedName>
        <fullName evidence="2">3-beta hydroxysteroid dehydrogenase/isomerase domain-containing protein</fullName>
    </recommendedName>
</protein>
<name>A9UR05_MONBE</name>
<dbReference type="Gene3D" id="3.40.50.720">
    <property type="entry name" value="NAD(P)-binding Rossmann-like Domain"/>
    <property type="match status" value="1"/>
</dbReference>
<dbReference type="InterPro" id="IPR036291">
    <property type="entry name" value="NAD(P)-bd_dom_sf"/>
</dbReference>
<dbReference type="SUPFAM" id="SSF51735">
    <property type="entry name" value="NAD(P)-binding Rossmann-fold domains"/>
    <property type="match status" value="1"/>
</dbReference>